<reference evidence="2 3" key="1">
    <citation type="submission" date="2019-03" db="EMBL/GenBank/DDBJ databases">
        <title>Alkanindiges illinoisensis: a potential pathogenic isolated from ascites of a gastric cancer patient with abdominal metastasis.</title>
        <authorList>
            <person name="Hu X."/>
            <person name="Yang B."/>
            <person name="Yan X."/>
            <person name="Lin L."/>
            <person name="Zhao H."/>
            <person name="Zhou F."/>
            <person name="Su B."/>
            <person name="Chen J."/>
            <person name="Rui Y."/>
            <person name="Wang Q."/>
            <person name="Zheng L."/>
        </authorList>
    </citation>
    <scope>NUCLEOTIDE SEQUENCE [LARGE SCALE GENOMIC DNA]</scope>
    <source>
        <strain evidence="2 3">NFYY 23406</strain>
    </source>
</reference>
<dbReference type="InterPro" id="IPR058038">
    <property type="entry name" value="BREX_BrxC_wHTH"/>
</dbReference>
<evidence type="ECO:0000313" key="3">
    <source>
        <dbReference type="Proteomes" id="UP000297834"/>
    </source>
</evidence>
<name>A0A4Y7XBD7_9GAMM</name>
<dbReference type="RefSeq" id="WP_134244656.1">
    <property type="nucleotide sequence ID" value="NZ_SNTY01000035.1"/>
</dbReference>
<comment type="caution">
    <text evidence="2">The sequence shown here is derived from an EMBL/GenBank/DDBJ whole genome shotgun (WGS) entry which is preliminary data.</text>
</comment>
<gene>
    <name evidence="2" type="primary">brxC</name>
    <name evidence="2" type="ORF">E2B99_09025</name>
</gene>
<keyword evidence="3" id="KW-1185">Reference proteome</keyword>
<evidence type="ECO:0000259" key="1">
    <source>
        <dbReference type="Pfam" id="PF25791"/>
    </source>
</evidence>
<dbReference type="OrthoDB" id="3201900at2"/>
<dbReference type="InterPro" id="IPR027417">
    <property type="entry name" value="P-loop_NTPase"/>
</dbReference>
<accession>A0A4Y7XBD7</accession>
<dbReference type="InterPro" id="IPR047679">
    <property type="entry name" value="BREX_BrxC"/>
</dbReference>
<dbReference type="AlphaFoldDB" id="A0A4Y7XBD7"/>
<dbReference type="Pfam" id="PF25791">
    <property type="entry name" value="WHD_BREX_BrxC"/>
    <property type="match status" value="1"/>
</dbReference>
<sequence length="1217" mass="135770">MTIKQLFDPSKNINRSIEKVITYGVSQEARLKSEISEYVVTDSIDQQFENLLLKMEAAMDIGGENEVGVWVSGFYGSGKSSFTKYLGLAFDDRITIDGIPFIQHLQDRLKRQQTKALLSNVAKRFPAAVLMLDLASEQVAGATMEEVSTVLFYKVLQWAGYSRNLKVAALERRLKKEGRYNEFLNAFKAAAGGEDWNNYRNDELVVDSLIPEIAHKLYPTLFKTPTSFTTESSEIVVFENDRVREMLEIAREASGKEYIIFIIDEVGQYVGPRPNLILNLDGLAKNLKNIGDGKVWIVGTAQQTLTADDAKAALNSPELFKLNDRFPIQIALESNDIKEICYTRLLGKSSVAESQLGELFDQYGQQLRQNTKLVDARVYGVDFDRKTFVDLYPFLPAHFDILLHLLGALAKSTGGIGLRSAIKVVQDILIDGSEGKPAVAKQAVGWLATTVTLFDALDKDIKRAFASLHTSVEKATKIRFLHSELHQNIAKTVAVLQILGNLPITRQNVTSLMHASIAWVSQADAVAKAVEDLINDPIVPFGEQDGNLCFFSEKLNDIEQERSQVALRSVELRRIVNEALTSVYAPLPTTQLHGSYAVSTGLKAQSAGNVPASLAGERNQIQTIVELVDPKEIDNVRTRLTDESRHNSSKFNIYLVGRTTPEMDELTADIHRCREIANRYRSDPDQEIREYCNGQADRAEHLSTKLRAQIQRSLLQGSFIFRGQVVAVDTLATELLDAARKHLSEVAEQVFDRYAEASVRAGTELAERFLRVGNLSGITSALDPLNLVQTQSGRHSIRTDHLAMVSIRDYIDRNGTVDGKRLTDVFADAPFGWSADTLRYLVAAMLLAGEIKLKVAGREVTVNGQQAIDAIKTNNTFKSIGISLRGGDRPSNDVLARAATRLTELTGDTVVPLEDDISKVTTKLFPQLQHQYGPLTEKLRGLNLPGVDRLQNLTHEINDVLLTDASDAPRRLGNEQSELFESLKWAAEVKLKLEQGLEQTLRDLRQHCTAIANLPNVALLATLKEELAEALGLIEERLQQADFYRFAADFSTSLTTIRARIRDTVIAMQDLLKTRIKEAEVDLKRVPEWIKLTQQEQTELLGNLERLIVDVAPDLAGLTTMLNKDYELQSQVQSLKHRIERLGQQRIKEELERAQAEVPPGETPEIKQPVARSIKARTKITTMDDLDALITQLQQLRGELKYAHAFAVKLELQDAGE</sequence>
<dbReference type="EMBL" id="SNTY01000035">
    <property type="protein sequence ID" value="TEU25820.1"/>
    <property type="molecule type" value="Genomic_DNA"/>
</dbReference>
<dbReference type="Proteomes" id="UP000297834">
    <property type="component" value="Unassembled WGS sequence"/>
</dbReference>
<proteinExistence type="predicted"/>
<protein>
    <submittedName>
        <fullName evidence="2">BREX system P-loop protein BrxC</fullName>
    </submittedName>
</protein>
<feature type="domain" description="Probable ATP-binding protein BrxC winged helix-turn-helix" evidence="1">
    <location>
        <begin position="796"/>
        <end position="883"/>
    </location>
</feature>
<evidence type="ECO:0000313" key="2">
    <source>
        <dbReference type="EMBL" id="TEU25820.1"/>
    </source>
</evidence>
<dbReference type="NCBIfam" id="NF033441">
    <property type="entry name" value="BREX_BrxC"/>
    <property type="match status" value="1"/>
</dbReference>
<organism evidence="2 3">
    <name type="scientific">Alkanindiges illinoisensis</name>
    <dbReference type="NCBI Taxonomy" id="197183"/>
    <lineage>
        <taxon>Bacteria</taxon>
        <taxon>Pseudomonadati</taxon>
        <taxon>Pseudomonadota</taxon>
        <taxon>Gammaproteobacteria</taxon>
        <taxon>Moraxellales</taxon>
        <taxon>Moraxellaceae</taxon>
        <taxon>Alkanindiges</taxon>
    </lineage>
</organism>
<dbReference type="SUPFAM" id="SSF52540">
    <property type="entry name" value="P-loop containing nucleoside triphosphate hydrolases"/>
    <property type="match status" value="1"/>
</dbReference>